<organism evidence="6">
    <name type="scientific">Rhodnius prolixus</name>
    <name type="common">Triatomid bug</name>
    <dbReference type="NCBI Taxonomy" id="13249"/>
    <lineage>
        <taxon>Eukaryota</taxon>
        <taxon>Metazoa</taxon>
        <taxon>Ecdysozoa</taxon>
        <taxon>Arthropoda</taxon>
        <taxon>Hexapoda</taxon>
        <taxon>Insecta</taxon>
        <taxon>Pterygota</taxon>
        <taxon>Neoptera</taxon>
        <taxon>Paraneoptera</taxon>
        <taxon>Hemiptera</taxon>
        <taxon>Heteroptera</taxon>
        <taxon>Panheteroptera</taxon>
        <taxon>Cimicomorpha</taxon>
        <taxon>Reduviidae</taxon>
        <taxon>Triatominae</taxon>
        <taxon>Rhodnius</taxon>
    </lineage>
</organism>
<comment type="subcellular location">
    <subcellularLocation>
        <location evidence="1">Secreted</location>
    </subcellularLocation>
</comment>
<sequence>MNRLILLTIFGILMIRRIQCITNNECETVEAAGNDEGFFSGTWYVTHSKVGGPASLCDQFGTGLQDGTKLIKYSLKDDGSYGIHCEGKPSNKDHPFPYDCTVQSNQKNIPARFTVVSTDGNYALVYKCTKSGFFPTDDYLVLNKQKDAEIPEGVESKLQSLGLDSSSFTSSKSECTQS</sequence>
<dbReference type="AlphaFoldDB" id="R4FMX6"/>
<keyword evidence="2" id="KW-0964">Secreted</keyword>
<dbReference type="SUPFAM" id="SSF50814">
    <property type="entry name" value="Lipocalins"/>
    <property type="match status" value="1"/>
</dbReference>
<dbReference type="EMBL" id="GAHY01000788">
    <property type="protein sequence ID" value="JAA76722.1"/>
    <property type="molecule type" value="mRNA"/>
</dbReference>
<evidence type="ECO:0000256" key="3">
    <source>
        <dbReference type="ARBA" id="ARBA00022729"/>
    </source>
</evidence>
<dbReference type="GO" id="GO:0005576">
    <property type="term" value="C:extracellular region"/>
    <property type="evidence" value="ECO:0007669"/>
    <property type="project" value="UniProtKB-SubCell"/>
</dbReference>
<evidence type="ECO:0000313" key="6">
    <source>
        <dbReference type="EMBL" id="JAA76722.1"/>
    </source>
</evidence>
<feature type="chain" id="PRO_5004372099" evidence="5">
    <location>
        <begin position="21"/>
        <end position="178"/>
    </location>
</feature>
<dbReference type="CDD" id="cd19423">
    <property type="entry name" value="lipocalin_LTBP1-like"/>
    <property type="match status" value="1"/>
</dbReference>
<reference evidence="6" key="1">
    <citation type="submission" date="2013-04" db="EMBL/GenBank/DDBJ databases">
        <title>An insight into the transcriptome of the digestive tract of the blood sucking bug, Rhodnius prolixus.</title>
        <authorList>
            <person name="Ribeiro J.M.C."/>
            <person name="Genta F.A."/>
            <person name="Sorgine M.H.F."/>
            <person name="Paiva-Silva G.O."/>
            <person name="Majerowicz D."/>
            <person name="Medeiros M."/>
            <person name="Koerich L."/>
            <person name="Terra W.R."/>
            <person name="Ferreira C."/>
            <person name="Pimentel A.C."/>
            <person name="Bisch P.M."/>
            <person name="Diniz M.M.P."/>
            <person name="Nascimento R."/>
            <person name="Salmon D."/>
            <person name="Silber A.M."/>
            <person name="Alves M."/>
            <person name="Oliveira M.F."/>
            <person name="Gondim K.C."/>
            <person name="Silva Neto M.A.C."/>
            <person name="Atella G.C."/>
            <person name="Araujo H."/>
            <person name="Dias F.S."/>
            <person name="Polycarpo C.R."/>
            <person name="Fampa P."/>
            <person name="Melo A.C."/>
            <person name="Tanaka A.S."/>
            <person name="Balczun C."/>
            <person name="Oliveira J.H.M."/>
            <person name="Goncalves R."/>
            <person name="Lazoski C."/>
            <person name="Pereira M.A."/>
            <person name="Rivera-Pomar R."/>
            <person name="Diambra L."/>
            <person name="Schaub G.A."/>
            <person name="Garcia E.S."/>
            <person name="Azambuja P."/>
            <person name="Braz G.R.C."/>
            <person name="Oliveira P.L."/>
        </authorList>
    </citation>
    <scope>NUCLEOTIDE SEQUENCE</scope>
</reference>
<protein>
    <submittedName>
        <fullName evidence="6">Putative triabin-like lipocalin</fullName>
    </submittedName>
</protein>
<dbReference type="Gene3D" id="2.40.128.20">
    <property type="match status" value="1"/>
</dbReference>
<proteinExistence type="evidence at transcript level"/>
<evidence type="ECO:0000256" key="2">
    <source>
        <dbReference type="ARBA" id="ARBA00022525"/>
    </source>
</evidence>
<evidence type="ECO:0000256" key="4">
    <source>
        <dbReference type="ARBA" id="ARBA00034121"/>
    </source>
</evidence>
<name>R4FMX6_RHOPR</name>
<feature type="signal peptide" evidence="5">
    <location>
        <begin position="1"/>
        <end position="20"/>
    </location>
</feature>
<dbReference type="GO" id="GO:0030682">
    <property type="term" value="P:symbiont-mediated perturbation of host defenses"/>
    <property type="evidence" value="ECO:0007669"/>
    <property type="project" value="InterPro"/>
</dbReference>
<accession>R4FMX6</accession>
<evidence type="ECO:0000256" key="1">
    <source>
        <dbReference type="ARBA" id="ARBA00004613"/>
    </source>
</evidence>
<keyword evidence="3 5" id="KW-0732">Signal</keyword>
<dbReference type="VEuPathDB" id="VectorBase:RPRC000275"/>
<evidence type="ECO:0000256" key="5">
    <source>
        <dbReference type="SAM" id="SignalP"/>
    </source>
</evidence>
<dbReference type="InterPro" id="IPR005657">
    <property type="entry name" value="Triabi/Procalin"/>
</dbReference>
<comment type="similarity">
    <text evidence="4">Belongs to the calycin superfamily. Triabin family.</text>
</comment>
<dbReference type="InterPro" id="IPR012674">
    <property type="entry name" value="Calycin"/>
</dbReference>
<dbReference type="Pfam" id="PF03973">
    <property type="entry name" value="Triabin"/>
    <property type="match status" value="1"/>
</dbReference>